<evidence type="ECO:0000313" key="1">
    <source>
        <dbReference type="EMBL" id="KAK8515441.1"/>
    </source>
</evidence>
<reference evidence="1 2" key="1">
    <citation type="journal article" date="2024" name="G3 (Bethesda)">
        <title>Genome assembly of Hibiscus sabdariffa L. provides insights into metabolisms of medicinal natural products.</title>
        <authorList>
            <person name="Kim T."/>
        </authorList>
    </citation>
    <scope>NUCLEOTIDE SEQUENCE [LARGE SCALE GENOMIC DNA]</scope>
    <source>
        <strain evidence="1">TK-2024</strain>
        <tissue evidence="1">Old leaves</tissue>
    </source>
</reference>
<organism evidence="1 2">
    <name type="scientific">Hibiscus sabdariffa</name>
    <name type="common">roselle</name>
    <dbReference type="NCBI Taxonomy" id="183260"/>
    <lineage>
        <taxon>Eukaryota</taxon>
        <taxon>Viridiplantae</taxon>
        <taxon>Streptophyta</taxon>
        <taxon>Embryophyta</taxon>
        <taxon>Tracheophyta</taxon>
        <taxon>Spermatophyta</taxon>
        <taxon>Magnoliopsida</taxon>
        <taxon>eudicotyledons</taxon>
        <taxon>Gunneridae</taxon>
        <taxon>Pentapetalae</taxon>
        <taxon>rosids</taxon>
        <taxon>malvids</taxon>
        <taxon>Malvales</taxon>
        <taxon>Malvaceae</taxon>
        <taxon>Malvoideae</taxon>
        <taxon>Hibiscus</taxon>
    </lineage>
</organism>
<dbReference type="Proteomes" id="UP001472677">
    <property type="component" value="Unassembled WGS sequence"/>
</dbReference>
<evidence type="ECO:0000313" key="2">
    <source>
        <dbReference type="Proteomes" id="UP001472677"/>
    </source>
</evidence>
<keyword evidence="2" id="KW-1185">Reference proteome</keyword>
<accession>A0ABR2C9L0</accession>
<protein>
    <submittedName>
        <fullName evidence="1">Uncharacterized protein</fullName>
    </submittedName>
</protein>
<name>A0ABR2C9L0_9ROSI</name>
<dbReference type="EMBL" id="JBBPBM010000063">
    <property type="protein sequence ID" value="KAK8515441.1"/>
    <property type="molecule type" value="Genomic_DNA"/>
</dbReference>
<comment type="caution">
    <text evidence="1">The sequence shown here is derived from an EMBL/GenBank/DDBJ whole genome shotgun (WGS) entry which is preliminary data.</text>
</comment>
<gene>
    <name evidence="1" type="ORF">V6N12_075483</name>
</gene>
<proteinExistence type="predicted"/>
<sequence length="112" mass="13195">MYMRHNFWQNVRRHLGLMSIQSQAVLILSGNHNFVYYLTESVLTNQLIIELLTRLDASGFFLCMVPLRMAVLERAVMFFCTPANIRRTLLFPRPHDPQRLAPLPLRIFFELC</sequence>